<dbReference type="SUPFAM" id="SSF56784">
    <property type="entry name" value="HAD-like"/>
    <property type="match status" value="1"/>
</dbReference>
<accession>A0A835YYJ4</accession>
<evidence type="ECO:0000313" key="1">
    <source>
        <dbReference type="EMBL" id="KAG5178953.1"/>
    </source>
</evidence>
<name>A0A835YYJ4_9STRA</name>
<dbReference type="InterPro" id="IPR036412">
    <property type="entry name" value="HAD-like_sf"/>
</dbReference>
<organism evidence="1 2">
    <name type="scientific">Tribonema minus</name>
    <dbReference type="NCBI Taxonomy" id="303371"/>
    <lineage>
        <taxon>Eukaryota</taxon>
        <taxon>Sar</taxon>
        <taxon>Stramenopiles</taxon>
        <taxon>Ochrophyta</taxon>
        <taxon>PX clade</taxon>
        <taxon>Xanthophyceae</taxon>
        <taxon>Tribonematales</taxon>
        <taxon>Tribonemataceae</taxon>
        <taxon>Tribonema</taxon>
    </lineage>
</organism>
<dbReference type="AlphaFoldDB" id="A0A835YYJ4"/>
<keyword evidence="2" id="KW-1185">Reference proteome</keyword>
<dbReference type="InterPro" id="IPR023214">
    <property type="entry name" value="HAD_sf"/>
</dbReference>
<dbReference type="EMBL" id="JAFCMP010000510">
    <property type="protein sequence ID" value="KAG5178953.1"/>
    <property type="molecule type" value="Genomic_DNA"/>
</dbReference>
<evidence type="ECO:0000313" key="2">
    <source>
        <dbReference type="Proteomes" id="UP000664859"/>
    </source>
</evidence>
<sequence>MVSPLIACLPQINLLAFDFDQTLVDVHTFGRWQDSEAELAKHVRPFFRELVLAGAEHGMHMAVVTFSAQVSIIRGVLHEAFGEEIASRIVIRGADGSWTYTGRGACEGKQAHIASAAEELTQFTRCSTLLFDDDEHNVRAALDAGVRAVLCDTHDPHAMVRDLIALS</sequence>
<comment type="caution">
    <text evidence="1">The sequence shown here is derived from an EMBL/GenBank/DDBJ whole genome shotgun (WGS) entry which is preliminary data.</text>
</comment>
<dbReference type="Gene3D" id="3.40.50.1000">
    <property type="entry name" value="HAD superfamily/HAD-like"/>
    <property type="match status" value="1"/>
</dbReference>
<reference evidence="1" key="1">
    <citation type="submission" date="2021-02" db="EMBL/GenBank/DDBJ databases">
        <title>First Annotated Genome of the Yellow-green Alga Tribonema minus.</title>
        <authorList>
            <person name="Mahan K.M."/>
        </authorList>
    </citation>
    <scope>NUCLEOTIDE SEQUENCE</scope>
    <source>
        <strain evidence="1">UTEX B ZZ1240</strain>
    </source>
</reference>
<proteinExistence type="predicted"/>
<gene>
    <name evidence="1" type="ORF">JKP88DRAFT_168258</name>
</gene>
<dbReference type="OrthoDB" id="10054414at2759"/>
<protein>
    <submittedName>
        <fullName evidence="1">Uncharacterized protein</fullName>
    </submittedName>
</protein>
<dbReference type="Proteomes" id="UP000664859">
    <property type="component" value="Unassembled WGS sequence"/>
</dbReference>